<feature type="compositionally biased region" description="Basic and acidic residues" evidence="1">
    <location>
        <begin position="32"/>
        <end position="44"/>
    </location>
</feature>
<dbReference type="WBParaSite" id="nRc.2.0.1.t28414-RA">
    <property type="protein sequence ID" value="nRc.2.0.1.t28414-RA"/>
    <property type="gene ID" value="nRc.2.0.1.g28414"/>
</dbReference>
<evidence type="ECO:0000313" key="3">
    <source>
        <dbReference type="WBParaSite" id="nRc.2.0.1.t28414-RA"/>
    </source>
</evidence>
<keyword evidence="2" id="KW-1185">Reference proteome</keyword>
<reference evidence="3" key="1">
    <citation type="submission" date="2022-11" db="UniProtKB">
        <authorList>
            <consortium name="WormBaseParasite"/>
        </authorList>
    </citation>
    <scope>IDENTIFICATION</scope>
</reference>
<dbReference type="AlphaFoldDB" id="A0A915JQ79"/>
<protein>
    <submittedName>
        <fullName evidence="3">Uncharacterized protein</fullName>
    </submittedName>
</protein>
<evidence type="ECO:0000256" key="1">
    <source>
        <dbReference type="SAM" id="MobiDB-lite"/>
    </source>
</evidence>
<feature type="region of interest" description="Disordered" evidence="1">
    <location>
        <begin position="1"/>
        <end position="49"/>
    </location>
</feature>
<dbReference type="Proteomes" id="UP000887565">
    <property type="component" value="Unplaced"/>
</dbReference>
<proteinExistence type="predicted"/>
<sequence>MEAGRALWSKPTESEVPAGTYDLYSNRPQNSGRHDLSDKSRLPDTRTWPEIITVDENSEKFDQPREGNLYRNSNSACIDHEEDPAHDQNDTLKDQERLKMNEIRKAVQAGDLSRAKEIMQAKEVKQAKWIREEVSWDEEKLGNWPKFAYNHLFKANTL</sequence>
<organism evidence="2 3">
    <name type="scientific">Romanomermis culicivorax</name>
    <name type="common">Nematode worm</name>
    <dbReference type="NCBI Taxonomy" id="13658"/>
    <lineage>
        <taxon>Eukaryota</taxon>
        <taxon>Metazoa</taxon>
        <taxon>Ecdysozoa</taxon>
        <taxon>Nematoda</taxon>
        <taxon>Enoplea</taxon>
        <taxon>Dorylaimia</taxon>
        <taxon>Mermithida</taxon>
        <taxon>Mermithoidea</taxon>
        <taxon>Mermithidae</taxon>
        <taxon>Romanomermis</taxon>
    </lineage>
</organism>
<evidence type="ECO:0000313" key="2">
    <source>
        <dbReference type="Proteomes" id="UP000887565"/>
    </source>
</evidence>
<name>A0A915JQ79_ROMCU</name>
<accession>A0A915JQ79</accession>